<keyword evidence="7" id="KW-1185">Reference proteome</keyword>
<accession>S7PU36</accession>
<protein>
    <recommendedName>
        <fullName evidence="5">RING-type domain-containing protein</fullName>
    </recommendedName>
</protein>
<keyword evidence="2 4" id="KW-0863">Zinc-finger</keyword>
<keyword evidence="1" id="KW-0479">Metal-binding</keyword>
<evidence type="ECO:0000256" key="1">
    <source>
        <dbReference type="ARBA" id="ARBA00022723"/>
    </source>
</evidence>
<dbReference type="PROSITE" id="PS50089">
    <property type="entry name" value="ZF_RING_2"/>
    <property type="match status" value="1"/>
</dbReference>
<dbReference type="OMA" id="FHDYEMR"/>
<evidence type="ECO:0000313" key="6">
    <source>
        <dbReference type="EMBL" id="EPQ51326.1"/>
    </source>
</evidence>
<dbReference type="InterPro" id="IPR001841">
    <property type="entry name" value="Znf_RING"/>
</dbReference>
<feature type="domain" description="RING-type" evidence="5">
    <location>
        <begin position="10"/>
        <end position="52"/>
    </location>
</feature>
<sequence>MLILHPLSRCDVCLDEYSFASPQQTPHAISCGHVFCHPCLSRLNPSICPLCRK</sequence>
<dbReference type="InterPro" id="IPR017907">
    <property type="entry name" value="Znf_RING_CS"/>
</dbReference>
<dbReference type="SMART" id="SM00184">
    <property type="entry name" value="RING"/>
    <property type="match status" value="1"/>
</dbReference>
<dbReference type="InterPro" id="IPR013083">
    <property type="entry name" value="Znf_RING/FYVE/PHD"/>
</dbReference>
<evidence type="ECO:0000313" key="7">
    <source>
        <dbReference type="Proteomes" id="UP000030669"/>
    </source>
</evidence>
<name>S7PU36_GLOTA</name>
<dbReference type="SUPFAM" id="SSF57850">
    <property type="entry name" value="RING/U-box"/>
    <property type="match status" value="1"/>
</dbReference>
<dbReference type="Gene3D" id="3.30.40.10">
    <property type="entry name" value="Zinc/RING finger domain, C3HC4 (zinc finger)"/>
    <property type="match status" value="1"/>
</dbReference>
<dbReference type="AlphaFoldDB" id="S7PU36"/>
<dbReference type="EMBL" id="KB469311">
    <property type="protein sequence ID" value="EPQ51326.1"/>
    <property type="molecule type" value="Genomic_DNA"/>
</dbReference>
<dbReference type="OrthoDB" id="6105938at2759"/>
<dbReference type="HOGENOM" id="CLU_3074211_0_0_1"/>
<dbReference type="PROSITE" id="PS00518">
    <property type="entry name" value="ZF_RING_1"/>
    <property type="match status" value="1"/>
</dbReference>
<dbReference type="GeneID" id="19307697"/>
<dbReference type="RefSeq" id="XP_007870298.1">
    <property type="nucleotide sequence ID" value="XM_007872107.1"/>
</dbReference>
<dbReference type="KEGG" id="gtr:GLOTRDRAFT_66034"/>
<gene>
    <name evidence="6" type="ORF">GLOTRDRAFT_66034</name>
</gene>
<reference evidence="6 7" key="1">
    <citation type="journal article" date="2012" name="Science">
        <title>The Paleozoic origin of enzymatic lignin decomposition reconstructed from 31 fungal genomes.</title>
        <authorList>
            <person name="Floudas D."/>
            <person name="Binder M."/>
            <person name="Riley R."/>
            <person name="Barry K."/>
            <person name="Blanchette R.A."/>
            <person name="Henrissat B."/>
            <person name="Martinez A.T."/>
            <person name="Otillar R."/>
            <person name="Spatafora J.W."/>
            <person name="Yadav J.S."/>
            <person name="Aerts A."/>
            <person name="Benoit I."/>
            <person name="Boyd A."/>
            <person name="Carlson A."/>
            <person name="Copeland A."/>
            <person name="Coutinho P.M."/>
            <person name="de Vries R.P."/>
            <person name="Ferreira P."/>
            <person name="Findley K."/>
            <person name="Foster B."/>
            <person name="Gaskell J."/>
            <person name="Glotzer D."/>
            <person name="Gorecki P."/>
            <person name="Heitman J."/>
            <person name="Hesse C."/>
            <person name="Hori C."/>
            <person name="Igarashi K."/>
            <person name="Jurgens J.A."/>
            <person name="Kallen N."/>
            <person name="Kersten P."/>
            <person name="Kohler A."/>
            <person name="Kuees U."/>
            <person name="Kumar T.K.A."/>
            <person name="Kuo A."/>
            <person name="LaButti K."/>
            <person name="Larrondo L.F."/>
            <person name="Lindquist E."/>
            <person name="Ling A."/>
            <person name="Lombard V."/>
            <person name="Lucas S."/>
            <person name="Lundell T."/>
            <person name="Martin R."/>
            <person name="McLaughlin D.J."/>
            <person name="Morgenstern I."/>
            <person name="Morin E."/>
            <person name="Murat C."/>
            <person name="Nagy L.G."/>
            <person name="Nolan M."/>
            <person name="Ohm R.A."/>
            <person name="Patyshakuliyeva A."/>
            <person name="Rokas A."/>
            <person name="Ruiz-Duenas F.J."/>
            <person name="Sabat G."/>
            <person name="Salamov A."/>
            <person name="Samejima M."/>
            <person name="Schmutz J."/>
            <person name="Slot J.C."/>
            <person name="St John F."/>
            <person name="Stenlid J."/>
            <person name="Sun H."/>
            <person name="Sun S."/>
            <person name="Syed K."/>
            <person name="Tsang A."/>
            <person name="Wiebenga A."/>
            <person name="Young D."/>
            <person name="Pisabarro A."/>
            <person name="Eastwood D.C."/>
            <person name="Martin F."/>
            <person name="Cullen D."/>
            <person name="Grigoriev I.V."/>
            <person name="Hibbett D.S."/>
        </authorList>
    </citation>
    <scope>NUCLEOTIDE SEQUENCE [LARGE SCALE GENOMIC DNA]</scope>
    <source>
        <strain evidence="6 7">ATCC 11539</strain>
    </source>
</reference>
<evidence type="ECO:0000256" key="4">
    <source>
        <dbReference type="PROSITE-ProRule" id="PRU00175"/>
    </source>
</evidence>
<keyword evidence="3" id="KW-0862">Zinc</keyword>
<evidence type="ECO:0000256" key="3">
    <source>
        <dbReference type="ARBA" id="ARBA00022833"/>
    </source>
</evidence>
<proteinExistence type="predicted"/>
<dbReference type="Pfam" id="PF14634">
    <property type="entry name" value="zf-RING_5"/>
    <property type="match status" value="1"/>
</dbReference>
<dbReference type="Proteomes" id="UP000030669">
    <property type="component" value="Unassembled WGS sequence"/>
</dbReference>
<organism evidence="6 7">
    <name type="scientific">Gloeophyllum trabeum (strain ATCC 11539 / FP-39264 / Madison 617)</name>
    <name type="common">Brown rot fungus</name>
    <dbReference type="NCBI Taxonomy" id="670483"/>
    <lineage>
        <taxon>Eukaryota</taxon>
        <taxon>Fungi</taxon>
        <taxon>Dikarya</taxon>
        <taxon>Basidiomycota</taxon>
        <taxon>Agaricomycotina</taxon>
        <taxon>Agaricomycetes</taxon>
        <taxon>Gloeophyllales</taxon>
        <taxon>Gloeophyllaceae</taxon>
        <taxon>Gloeophyllum</taxon>
    </lineage>
</organism>
<evidence type="ECO:0000259" key="5">
    <source>
        <dbReference type="PROSITE" id="PS50089"/>
    </source>
</evidence>
<evidence type="ECO:0000256" key="2">
    <source>
        <dbReference type="ARBA" id="ARBA00022771"/>
    </source>
</evidence>
<dbReference type="GO" id="GO:0008270">
    <property type="term" value="F:zinc ion binding"/>
    <property type="evidence" value="ECO:0007669"/>
    <property type="project" value="UniProtKB-KW"/>
</dbReference>
<feature type="non-terminal residue" evidence="6">
    <location>
        <position position="53"/>
    </location>
</feature>